<dbReference type="Pfam" id="PF00535">
    <property type="entry name" value="Glycos_transf_2"/>
    <property type="match status" value="1"/>
</dbReference>
<dbReference type="Gene3D" id="3.90.550.10">
    <property type="entry name" value="Spore Coat Polysaccharide Biosynthesis Protein SpsA, Chain A"/>
    <property type="match status" value="1"/>
</dbReference>
<dbReference type="AlphaFoldDB" id="X0UB07"/>
<dbReference type="InterPro" id="IPR029044">
    <property type="entry name" value="Nucleotide-diphossugar_trans"/>
</dbReference>
<feature type="domain" description="Glycosyltransferase 2-like" evidence="1">
    <location>
        <begin position="28"/>
        <end position="154"/>
    </location>
</feature>
<comment type="caution">
    <text evidence="2">The sequence shown here is derived from an EMBL/GenBank/DDBJ whole genome shotgun (WGS) entry which is preliminary data.</text>
</comment>
<gene>
    <name evidence="2" type="ORF">S01H1_19893</name>
</gene>
<sequence length="242" mass="27833">MALMIGIPCYGGLVHCEFTQSLLKLCSMLNNSNLKHEVIFLGSESLISRARNSLVAKFYSQSHFTHLLFLDADLMFNPECILKMLTHEKELIGCPYPKKIINYHKLKEFDDPQNNLHMISDINYNLLTKGKLKKTLIEARDAPTGCMLIRRSVITALILAHPERKYRNNISGMGGDSDNYFYDFFATGVVDGIYLSEDYYFCYLVREVGIPIYLEIGYTFGHIGRQIFYGNLMAQFERFGFE</sequence>
<feature type="non-terminal residue" evidence="2">
    <location>
        <position position="242"/>
    </location>
</feature>
<name>X0UB07_9ZZZZ</name>
<proteinExistence type="predicted"/>
<accession>X0UB07</accession>
<dbReference type="EMBL" id="BARS01010806">
    <property type="protein sequence ID" value="GAF97532.1"/>
    <property type="molecule type" value="Genomic_DNA"/>
</dbReference>
<protein>
    <recommendedName>
        <fullName evidence="1">Glycosyltransferase 2-like domain-containing protein</fullName>
    </recommendedName>
</protein>
<reference evidence="2" key="1">
    <citation type="journal article" date="2014" name="Front. Microbiol.">
        <title>High frequency of phylogenetically diverse reductive dehalogenase-homologous genes in deep subseafloor sedimentary metagenomes.</title>
        <authorList>
            <person name="Kawai M."/>
            <person name="Futagami T."/>
            <person name="Toyoda A."/>
            <person name="Takaki Y."/>
            <person name="Nishi S."/>
            <person name="Hori S."/>
            <person name="Arai W."/>
            <person name="Tsubouchi T."/>
            <person name="Morono Y."/>
            <person name="Uchiyama I."/>
            <person name="Ito T."/>
            <person name="Fujiyama A."/>
            <person name="Inagaki F."/>
            <person name="Takami H."/>
        </authorList>
    </citation>
    <scope>NUCLEOTIDE SEQUENCE</scope>
    <source>
        <strain evidence="2">Expedition CK06-06</strain>
    </source>
</reference>
<evidence type="ECO:0000313" key="2">
    <source>
        <dbReference type="EMBL" id="GAF97532.1"/>
    </source>
</evidence>
<organism evidence="2">
    <name type="scientific">marine sediment metagenome</name>
    <dbReference type="NCBI Taxonomy" id="412755"/>
    <lineage>
        <taxon>unclassified sequences</taxon>
        <taxon>metagenomes</taxon>
        <taxon>ecological metagenomes</taxon>
    </lineage>
</organism>
<dbReference type="InterPro" id="IPR001173">
    <property type="entry name" value="Glyco_trans_2-like"/>
</dbReference>
<dbReference type="SUPFAM" id="SSF53448">
    <property type="entry name" value="Nucleotide-diphospho-sugar transferases"/>
    <property type="match status" value="1"/>
</dbReference>
<evidence type="ECO:0000259" key="1">
    <source>
        <dbReference type="Pfam" id="PF00535"/>
    </source>
</evidence>